<keyword evidence="1" id="KW-0732">Signal</keyword>
<feature type="signal peptide" evidence="1">
    <location>
        <begin position="1"/>
        <end position="15"/>
    </location>
</feature>
<sequence length="246" mass="26655">MRVLVAITLLSVAWALPAPNAPAVFDFRSLFAPQDADLSQDSGTAVNFVNSPLNEDEGRAVHFVDSPQEDMTNGHVIRSASNFEEISEDDNIVRFVDIPTNEEANDGVAIDFVDSPVEPISDDSNVARFSDNGMAVNFVDTPIEQADDGAAVHFVDNVESAAEDSAISAFAGMPLNEEVHDDGTSINFVNSPMNEILEAGAADIILIGHVFEPISASELETINVELPEDFYDVHYPGKIYDNPMLR</sequence>
<organism evidence="2 3">
    <name type="scientific">Papilio xuthus</name>
    <name type="common">Asian swallowtail butterfly</name>
    <dbReference type="NCBI Taxonomy" id="66420"/>
    <lineage>
        <taxon>Eukaryota</taxon>
        <taxon>Metazoa</taxon>
        <taxon>Ecdysozoa</taxon>
        <taxon>Arthropoda</taxon>
        <taxon>Hexapoda</taxon>
        <taxon>Insecta</taxon>
        <taxon>Pterygota</taxon>
        <taxon>Neoptera</taxon>
        <taxon>Endopterygota</taxon>
        <taxon>Lepidoptera</taxon>
        <taxon>Glossata</taxon>
        <taxon>Ditrysia</taxon>
        <taxon>Papilionoidea</taxon>
        <taxon>Papilionidae</taxon>
        <taxon>Papilioninae</taxon>
        <taxon>Papilio</taxon>
    </lineage>
</organism>
<proteinExistence type="predicted"/>
<evidence type="ECO:0000313" key="3">
    <source>
        <dbReference type="Proteomes" id="UP000053268"/>
    </source>
</evidence>
<gene>
    <name evidence="4" type="primary">LOC106114383</name>
    <name evidence="2" type="ORF">RR46_06431</name>
</gene>
<reference evidence="2 3" key="1">
    <citation type="journal article" date="2015" name="Nat. Commun.">
        <title>Outbred genome sequencing and CRISPR/Cas9 gene editing in butterflies.</title>
        <authorList>
            <person name="Li X."/>
            <person name="Fan D."/>
            <person name="Zhang W."/>
            <person name="Liu G."/>
            <person name="Zhang L."/>
            <person name="Zhao L."/>
            <person name="Fang X."/>
            <person name="Chen L."/>
            <person name="Dong Y."/>
            <person name="Chen Y."/>
            <person name="Ding Y."/>
            <person name="Zhao R."/>
            <person name="Feng M."/>
            <person name="Zhu Y."/>
            <person name="Feng Y."/>
            <person name="Jiang X."/>
            <person name="Zhu D."/>
            <person name="Xiang H."/>
            <person name="Feng X."/>
            <person name="Li S."/>
            <person name="Wang J."/>
            <person name="Zhang G."/>
            <person name="Kronforst M.R."/>
            <person name="Wang W."/>
        </authorList>
    </citation>
    <scope>NUCLEOTIDE SEQUENCE [LARGE SCALE GENOMIC DNA]</scope>
    <source>
        <strain evidence="2">Ya'a_city_454_Px</strain>
        <tissue evidence="2">Whole body</tissue>
    </source>
</reference>
<evidence type="ECO:0000313" key="2">
    <source>
        <dbReference type="EMBL" id="KPJ03275.1"/>
    </source>
</evidence>
<reference evidence="4" key="2">
    <citation type="submission" date="2025-04" db="UniProtKB">
        <authorList>
            <consortium name="RefSeq"/>
        </authorList>
    </citation>
    <scope>IDENTIFICATION</scope>
</reference>
<dbReference type="OrthoDB" id="7468475at2759"/>
<evidence type="ECO:0000256" key="1">
    <source>
        <dbReference type="SAM" id="SignalP"/>
    </source>
</evidence>
<dbReference type="Proteomes" id="UP000053268">
    <property type="component" value="Unassembled WGS sequence"/>
</dbReference>
<protein>
    <submittedName>
        <fullName evidence="4">Uncharacterized protein LOC106114383</fullName>
    </submittedName>
</protein>
<feature type="chain" id="PRO_5044554439" evidence="1">
    <location>
        <begin position="16"/>
        <end position="246"/>
    </location>
</feature>
<dbReference type="Proteomes" id="UP000694872">
    <property type="component" value="Unplaced"/>
</dbReference>
<accession>A0A194QEA2</accession>
<dbReference type="AlphaFoldDB" id="A0A194QEA2"/>
<keyword evidence="3" id="KW-1185">Reference proteome</keyword>
<dbReference type="GeneID" id="106114383"/>
<name>A0A194QEA2_PAPXU</name>
<evidence type="ECO:0000313" key="4">
    <source>
        <dbReference type="RefSeq" id="XP_013163023.1"/>
    </source>
</evidence>
<dbReference type="KEGG" id="pxu:106114383"/>
<dbReference type="EMBL" id="KQ459185">
    <property type="protein sequence ID" value="KPJ03275.1"/>
    <property type="molecule type" value="Genomic_DNA"/>
</dbReference>
<dbReference type="RefSeq" id="XP_013163023.1">
    <property type="nucleotide sequence ID" value="XM_013307569.1"/>
</dbReference>